<dbReference type="InterPro" id="IPR052739">
    <property type="entry name" value="FAAH2"/>
</dbReference>
<protein>
    <submittedName>
        <fullName evidence="2">Amidase family protein</fullName>
    </submittedName>
</protein>
<dbReference type="Pfam" id="PF01425">
    <property type="entry name" value="Amidase"/>
    <property type="match status" value="1"/>
</dbReference>
<accession>A0ABU7GB79</accession>
<feature type="domain" description="Amidase" evidence="1">
    <location>
        <begin position="28"/>
        <end position="318"/>
    </location>
</feature>
<dbReference type="RefSeq" id="WP_354143228.1">
    <property type="nucleotide sequence ID" value="NZ_JAZDQV010000001.1"/>
</dbReference>
<comment type="caution">
    <text evidence="2">The sequence shown here is derived from an EMBL/GenBank/DDBJ whole genome shotgun (WGS) entry which is preliminary data.</text>
</comment>
<dbReference type="Proteomes" id="UP001343492">
    <property type="component" value="Unassembled WGS sequence"/>
</dbReference>
<sequence>MAYPKLTDEPGALATAAAIRAGEMSPHEAVEDAIARIEHLDVHVNAVVVCDFERAIATAKSMDKHKPGTKQPLFGAPMTIKESFDIAGLPTCWGHPPHRDNIAQRDAKVVSRLKAAGVVFLGKTNVPIDLADWQSFNAVYGRTNNPHDHTRSPGGSSGGSAAAVASGMVPCEYGTDIGGSVRVPAHFCGVWGHKTSWGLVSKHGHDHPLMAGKDAHDGALSIAGPLARNAEDIEILLRLTAQFPLHESKKPLKDCRILALLDHPSSPIDGSVRGPTEAALAALEAAGVRVDHKSDLVPDLAMQHDDYLRMLNVAMARGMPSPDGKRATATDWFDLLDKQARNELAWEQVFEAYDFVLAPPAPVLAVPHRDEAVFRGTLSIDGHDEPAAGGLAWAGLATFPNLPSTVLPIGSSMVGGSELPCGMQVIGPRWRDLDCIAAARSIDAIVNS</sequence>
<dbReference type="PANTHER" id="PTHR43372:SF4">
    <property type="entry name" value="FATTY-ACID AMIDE HYDROLASE 2"/>
    <property type="match status" value="1"/>
</dbReference>
<proteinExistence type="predicted"/>
<keyword evidence="3" id="KW-1185">Reference proteome</keyword>
<dbReference type="InterPro" id="IPR023631">
    <property type="entry name" value="Amidase_dom"/>
</dbReference>
<dbReference type="SUPFAM" id="SSF75304">
    <property type="entry name" value="Amidase signature (AS) enzymes"/>
    <property type="match status" value="1"/>
</dbReference>
<evidence type="ECO:0000313" key="2">
    <source>
        <dbReference type="EMBL" id="MEE1876113.1"/>
    </source>
</evidence>
<organism evidence="2 3">
    <name type="scientific">Altererythrobacter litoralis</name>
    <dbReference type="NCBI Taxonomy" id="3113904"/>
    <lineage>
        <taxon>Bacteria</taxon>
        <taxon>Pseudomonadati</taxon>
        <taxon>Pseudomonadota</taxon>
        <taxon>Alphaproteobacteria</taxon>
        <taxon>Sphingomonadales</taxon>
        <taxon>Erythrobacteraceae</taxon>
        <taxon>Altererythrobacter</taxon>
    </lineage>
</organism>
<name>A0ABU7GB79_9SPHN</name>
<reference evidence="2 3" key="1">
    <citation type="submission" date="2024-01" db="EMBL/GenBank/DDBJ databases">
        <title>The genome sequence of Erythrobacteraceae sp. strain 1XM1-14.</title>
        <authorList>
            <person name="Liu Y."/>
        </authorList>
    </citation>
    <scope>NUCLEOTIDE SEQUENCE [LARGE SCALE GENOMIC DNA]</scope>
    <source>
        <strain evidence="2 3">1XM1-14</strain>
    </source>
</reference>
<dbReference type="Gene3D" id="3.90.1300.10">
    <property type="entry name" value="Amidase signature (AS) domain"/>
    <property type="match status" value="1"/>
</dbReference>
<dbReference type="InterPro" id="IPR036928">
    <property type="entry name" value="AS_sf"/>
</dbReference>
<dbReference type="EMBL" id="JAZDQV010000001">
    <property type="protein sequence ID" value="MEE1876113.1"/>
    <property type="molecule type" value="Genomic_DNA"/>
</dbReference>
<gene>
    <name evidence="2" type="ORF">VRS74_00255</name>
</gene>
<dbReference type="PANTHER" id="PTHR43372">
    <property type="entry name" value="FATTY-ACID AMIDE HYDROLASE"/>
    <property type="match status" value="1"/>
</dbReference>
<evidence type="ECO:0000313" key="3">
    <source>
        <dbReference type="Proteomes" id="UP001343492"/>
    </source>
</evidence>
<evidence type="ECO:0000259" key="1">
    <source>
        <dbReference type="Pfam" id="PF01425"/>
    </source>
</evidence>